<name>A0AAV5JBG9_9ROSI</name>
<evidence type="ECO:0000313" key="2">
    <source>
        <dbReference type="EMBL" id="GKV11949.1"/>
    </source>
</evidence>
<feature type="compositionally biased region" description="Polar residues" evidence="1">
    <location>
        <begin position="1"/>
        <end position="12"/>
    </location>
</feature>
<accession>A0AAV5JBG9</accession>
<dbReference type="AlphaFoldDB" id="A0AAV5JBG9"/>
<sequence>MSESKPNATVSRSDGGVKGPNIFERAKDEMKAVKSS</sequence>
<feature type="compositionally biased region" description="Basic and acidic residues" evidence="1">
    <location>
        <begin position="24"/>
        <end position="36"/>
    </location>
</feature>
<protein>
    <submittedName>
        <fullName evidence="2">Uncharacterized protein</fullName>
    </submittedName>
</protein>
<keyword evidence="3" id="KW-1185">Reference proteome</keyword>
<dbReference type="EMBL" id="BPVZ01000035">
    <property type="protein sequence ID" value="GKV11949.1"/>
    <property type="molecule type" value="Genomic_DNA"/>
</dbReference>
<feature type="region of interest" description="Disordered" evidence="1">
    <location>
        <begin position="1"/>
        <end position="36"/>
    </location>
</feature>
<evidence type="ECO:0000313" key="3">
    <source>
        <dbReference type="Proteomes" id="UP001054252"/>
    </source>
</evidence>
<reference evidence="2 3" key="1">
    <citation type="journal article" date="2021" name="Commun. Biol.">
        <title>The genome of Shorea leprosula (Dipterocarpaceae) highlights the ecological relevance of drought in aseasonal tropical rainforests.</title>
        <authorList>
            <person name="Ng K.K.S."/>
            <person name="Kobayashi M.J."/>
            <person name="Fawcett J.A."/>
            <person name="Hatakeyama M."/>
            <person name="Paape T."/>
            <person name="Ng C.H."/>
            <person name="Ang C.C."/>
            <person name="Tnah L.H."/>
            <person name="Lee C.T."/>
            <person name="Nishiyama T."/>
            <person name="Sese J."/>
            <person name="O'Brien M.J."/>
            <person name="Copetti D."/>
            <person name="Mohd Noor M.I."/>
            <person name="Ong R.C."/>
            <person name="Putra M."/>
            <person name="Sireger I.Z."/>
            <person name="Indrioko S."/>
            <person name="Kosugi Y."/>
            <person name="Izuno A."/>
            <person name="Isagi Y."/>
            <person name="Lee S.L."/>
            <person name="Shimizu K.K."/>
        </authorList>
    </citation>
    <scope>NUCLEOTIDE SEQUENCE [LARGE SCALE GENOMIC DNA]</scope>
    <source>
        <strain evidence="2">214</strain>
    </source>
</reference>
<comment type="caution">
    <text evidence="2">The sequence shown here is derived from an EMBL/GenBank/DDBJ whole genome shotgun (WGS) entry which is preliminary data.</text>
</comment>
<organism evidence="2 3">
    <name type="scientific">Rubroshorea leprosula</name>
    <dbReference type="NCBI Taxonomy" id="152421"/>
    <lineage>
        <taxon>Eukaryota</taxon>
        <taxon>Viridiplantae</taxon>
        <taxon>Streptophyta</taxon>
        <taxon>Embryophyta</taxon>
        <taxon>Tracheophyta</taxon>
        <taxon>Spermatophyta</taxon>
        <taxon>Magnoliopsida</taxon>
        <taxon>eudicotyledons</taxon>
        <taxon>Gunneridae</taxon>
        <taxon>Pentapetalae</taxon>
        <taxon>rosids</taxon>
        <taxon>malvids</taxon>
        <taxon>Malvales</taxon>
        <taxon>Dipterocarpaceae</taxon>
        <taxon>Rubroshorea</taxon>
    </lineage>
</organism>
<proteinExistence type="predicted"/>
<evidence type="ECO:0000256" key="1">
    <source>
        <dbReference type="SAM" id="MobiDB-lite"/>
    </source>
</evidence>
<gene>
    <name evidence="2" type="ORF">SLEP1_g23161</name>
</gene>
<dbReference type="Proteomes" id="UP001054252">
    <property type="component" value="Unassembled WGS sequence"/>
</dbReference>